<feature type="binding site" description="axial binding residue" evidence="9">
    <location>
        <position position="456"/>
    </location>
    <ligand>
        <name>heme</name>
        <dbReference type="ChEBI" id="CHEBI:30413"/>
    </ligand>
    <ligandPart>
        <name>Fe</name>
        <dbReference type="ChEBI" id="CHEBI:18248"/>
    </ligandPart>
</feature>
<dbReference type="PROSITE" id="PS00086">
    <property type="entry name" value="CYTOCHROME_P450"/>
    <property type="match status" value="1"/>
</dbReference>
<comment type="cofactor">
    <cofactor evidence="1 9">
        <name>heme</name>
        <dbReference type="ChEBI" id="CHEBI:30413"/>
    </cofactor>
</comment>
<evidence type="ECO:0000256" key="6">
    <source>
        <dbReference type="ARBA" id="ARBA00023002"/>
    </source>
</evidence>
<keyword evidence="8 10" id="KW-0503">Monooxygenase</keyword>
<dbReference type="PANTHER" id="PTHR46300">
    <property type="entry name" value="P450, PUTATIVE (EUROFUNG)-RELATED-RELATED"/>
    <property type="match status" value="1"/>
</dbReference>
<dbReference type="InterPro" id="IPR050364">
    <property type="entry name" value="Cytochrome_P450_fung"/>
</dbReference>
<gene>
    <name evidence="11" type="ORF">SISSUDRAFT_1011012</name>
</gene>
<evidence type="ECO:0000256" key="2">
    <source>
        <dbReference type="ARBA" id="ARBA00005179"/>
    </source>
</evidence>
<accession>A0A165YNG2</accession>
<evidence type="ECO:0000256" key="7">
    <source>
        <dbReference type="ARBA" id="ARBA00023004"/>
    </source>
</evidence>
<evidence type="ECO:0000256" key="4">
    <source>
        <dbReference type="ARBA" id="ARBA00022617"/>
    </source>
</evidence>
<evidence type="ECO:0000313" key="11">
    <source>
        <dbReference type="EMBL" id="KZT33432.1"/>
    </source>
</evidence>
<dbReference type="CDD" id="cd11065">
    <property type="entry name" value="CYP64-like"/>
    <property type="match status" value="1"/>
</dbReference>
<dbReference type="STRING" id="1314776.A0A165YNG2"/>
<sequence length="539" mass="60400">MNELSLTVLLALCLAALVAFKTLFTNYARPRLSLPPGPNPFPIVGNLLQFPKDLPWQKFRRWGLEYGDVVYLRAATRHVLLLNSHQAALDLLEQKSAIFSSKPRIVFASDMCGFGKALVLTPYNARMRMARKYFHSLLSFHHAPQYWSLEETAARQLVRRIYDDITNGDEQGERLFERIKWTTASVALLIAYGYKPAKLNDPLIRMESATSSYFEQATAPGAWLVNSIPALKCLPTWLPFVSFPRIAAKWRSETEEVVNYPFEMVRAQMATHSAPPSFVRKILETEGSPPTAEDLDCLKWTASDIFSAGTETTASAIYAFFLAMILFPGVQARAQRALSFVTGDERMPSFTDRQNPKLAYIDAVVKEILRWAPIAPLGVVHLNTSDHAYRSWTIPKHTTVIVNVWGIFRDPSIYPQPEEFRPERFLTTTQGGDCKSLEDLPLDPRAVVFGYGRRNCPGQHLADLALWIEVATILTVYTISPAPGTENPPLGHFTSGVVSHPKPFKCSIRLRSDKAKQLILDLDGSATAYMADVECSESA</sequence>
<name>A0A165YNG2_9AGAM</name>
<dbReference type="Proteomes" id="UP000076798">
    <property type="component" value="Unassembled WGS sequence"/>
</dbReference>
<dbReference type="PANTHER" id="PTHR46300:SF7">
    <property type="entry name" value="P450, PUTATIVE (EUROFUNG)-RELATED"/>
    <property type="match status" value="1"/>
</dbReference>
<dbReference type="GO" id="GO:0016705">
    <property type="term" value="F:oxidoreductase activity, acting on paired donors, with incorporation or reduction of molecular oxygen"/>
    <property type="evidence" value="ECO:0007669"/>
    <property type="project" value="InterPro"/>
</dbReference>
<dbReference type="InterPro" id="IPR001128">
    <property type="entry name" value="Cyt_P450"/>
</dbReference>
<dbReference type="PRINTS" id="PR00463">
    <property type="entry name" value="EP450I"/>
</dbReference>
<organism evidence="11 12">
    <name type="scientific">Sistotremastrum suecicum HHB10207 ss-3</name>
    <dbReference type="NCBI Taxonomy" id="1314776"/>
    <lineage>
        <taxon>Eukaryota</taxon>
        <taxon>Fungi</taxon>
        <taxon>Dikarya</taxon>
        <taxon>Basidiomycota</taxon>
        <taxon>Agaricomycotina</taxon>
        <taxon>Agaricomycetes</taxon>
        <taxon>Sistotremastrales</taxon>
        <taxon>Sistotremastraceae</taxon>
        <taxon>Sistotremastrum</taxon>
    </lineage>
</organism>
<dbReference type="SUPFAM" id="SSF48264">
    <property type="entry name" value="Cytochrome P450"/>
    <property type="match status" value="1"/>
</dbReference>
<keyword evidence="7 9" id="KW-0408">Iron</keyword>
<dbReference type="GO" id="GO:0020037">
    <property type="term" value="F:heme binding"/>
    <property type="evidence" value="ECO:0007669"/>
    <property type="project" value="InterPro"/>
</dbReference>
<protein>
    <submittedName>
        <fullName evidence="11">Cytochrome P450</fullName>
    </submittedName>
</protein>
<dbReference type="GO" id="GO:0004497">
    <property type="term" value="F:monooxygenase activity"/>
    <property type="evidence" value="ECO:0007669"/>
    <property type="project" value="UniProtKB-KW"/>
</dbReference>
<dbReference type="OrthoDB" id="2789670at2759"/>
<proteinExistence type="inferred from homology"/>
<evidence type="ECO:0000256" key="10">
    <source>
        <dbReference type="RuleBase" id="RU000461"/>
    </source>
</evidence>
<dbReference type="InterPro" id="IPR036396">
    <property type="entry name" value="Cyt_P450_sf"/>
</dbReference>
<comment type="similarity">
    <text evidence="3 10">Belongs to the cytochrome P450 family.</text>
</comment>
<keyword evidence="6 10" id="KW-0560">Oxidoreductase</keyword>
<evidence type="ECO:0000256" key="9">
    <source>
        <dbReference type="PIRSR" id="PIRSR602401-1"/>
    </source>
</evidence>
<dbReference type="PRINTS" id="PR00385">
    <property type="entry name" value="P450"/>
</dbReference>
<evidence type="ECO:0000256" key="8">
    <source>
        <dbReference type="ARBA" id="ARBA00023033"/>
    </source>
</evidence>
<keyword evidence="5 9" id="KW-0479">Metal-binding</keyword>
<dbReference type="EMBL" id="KV428242">
    <property type="protein sequence ID" value="KZT33432.1"/>
    <property type="molecule type" value="Genomic_DNA"/>
</dbReference>
<dbReference type="AlphaFoldDB" id="A0A165YNG2"/>
<evidence type="ECO:0000256" key="1">
    <source>
        <dbReference type="ARBA" id="ARBA00001971"/>
    </source>
</evidence>
<dbReference type="Gene3D" id="1.10.630.10">
    <property type="entry name" value="Cytochrome P450"/>
    <property type="match status" value="1"/>
</dbReference>
<dbReference type="InterPro" id="IPR002401">
    <property type="entry name" value="Cyt_P450_E_grp-I"/>
</dbReference>
<keyword evidence="4 9" id="KW-0349">Heme</keyword>
<evidence type="ECO:0000256" key="3">
    <source>
        <dbReference type="ARBA" id="ARBA00010617"/>
    </source>
</evidence>
<comment type="pathway">
    <text evidence="2">Secondary metabolite biosynthesis.</text>
</comment>
<evidence type="ECO:0000256" key="5">
    <source>
        <dbReference type="ARBA" id="ARBA00022723"/>
    </source>
</evidence>
<evidence type="ECO:0000313" key="12">
    <source>
        <dbReference type="Proteomes" id="UP000076798"/>
    </source>
</evidence>
<dbReference type="InterPro" id="IPR017972">
    <property type="entry name" value="Cyt_P450_CS"/>
</dbReference>
<dbReference type="GO" id="GO:0005506">
    <property type="term" value="F:iron ion binding"/>
    <property type="evidence" value="ECO:0007669"/>
    <property type="project" value="InterPro"/>
</dbReference>
<keyword evidence="12" id="KW-1185">Reference proteome</keyword>
<dbReference type="Pfam" id="PF00067">
    <property type="entry name" value="p450"/>
    <property type="match status" value="1"/>
</dbReference>
<reference evidence="11 12" key="1">
    <citation type="journal article" date="2016" name="Mol. Biol. Evol.">
        <title>Comparative Genomics of Early-Diverging Mushroom-Forming Fungi Provides Insights into the Origins of Lignocellulose Decay Capabilities.</title>
        <authorList>
            <person name="Nagy L.G."/>
            <person name="Riley R."/>
            <person name="Tritt A."/>
            <person name="Adam C."/>
            <person name="Daum C."/>
            <person name="Floudas D."/>
            <person name="Sun H."/>
            <person name="Yadav J.S."/>
            <person name="Pangilinan J."/>
            <person name="Larsson K.H."/>
            <person name="Matsuura K."/>
            <person name="Barry K."/>
            <person name="Labutti K."/>
            <person name="Kuo R."/>
            <person name="Ohm R.A."/>
            <person name="Bhattacharya S.S."/>
            <person name="Shirouzu T."/>
            <person name="Yoshinaga Y."/>
            <person name="Martin F.M."/>
            <person name="Grigoriev I.V."/>
            <person name="Hibbett D.S."/>
        </authorList>
    </citation>
    <scope>NUCLEOTIDE SEQUENCE [LARGE SCALE GENOMIC DNA]</scope>
    <source>
        <strain evidence="11 12">HHB10207 ss-3</strain>
    </source>
</reference>